<dbReference type="GO" id="GO:0006302">
    <property type="term" value="P:double-strand break repair"/>
    <property type="evidence" value="ECO:0007669"/>
    <property type="project" value="TreeGrafter"/>
</dbReference>
<dbReference type="PANTHER" id="PTHR32182">
    <property type="entry name" value="DNA REPLICATION AND REPAIR PROTEIN RECF"/>
    <property type="match status" value="1"/>
</dbReference>
<dbReference type="GO" id="GO:0003697">
    <property type="term" value="F:single-stranded DNA binding"/>
    <property type="evidence" value="ECO:0007669"/>
    <property type="project" value="UniProtKB-UniRule"/>
</dbReference>
<evidence type="ECO:0000256" key="13">
    <source>
        <dbReference type="RuleBase" id="RU000578"/>
    </source>
</evidence>
<evidence type="ECO:0000256" key="4">
    <source>
        <dbReference type="ARBA" id="ARBA00022490"/>
    </source>
</evidence>
<accession>A0A419SGG5</accession>
<evidence type="ECO:0000256" key="1">
    <source>
        <dbReference type="ARBA" id="ARBA00004496"/>
    </source>
</evidence>
<keyword evidence="7 12" id="KW-0227">DNA damage</keyword>
<comment type="subcellular location">
    <subcellularLocation>
        <location evidence="1 12 13">Cytoplasm</location>
    </subcellularLocation>
</comment>
<dbReference type="PANTHER" id="PTHR32182:SF0">
    <property type="entry name" value="DNA REPLICATION AND REPAIR PROTEIN RECF"/>
    <property type="match status" value="1"/>
</dbReference>
<comment type="caution">
    <text evidence="15">The sequence shown here is derived from an EMBL/GenBank/DDBJ whole genome shotgun (WGS) entry which is preliminary data.</text>
</comment>
<dbReference type="GO" id="GO:0005737">
    <property type="term" value="C:cytoplasm"/>
    <property type="evidence" value="ECO:0007669"/>
    <property type="project" value="UniProtKB-SubCell"/>
</dbReference>
<dbReference type="FunFam" id="1.20.1050.90:FF:000002">
    <property type="entry name" value="DNA replication and repair protein RecF"/>
    <property type="match status" value="1"/>
</dbReference>
<keyword evidence="6 12" id="KW-0547">Nucleotide-binding</keyword>
<dbReference type="GO" id="GO:0005524">
    <property type="term" value="F:ATP binding"/>
    <property type="evidence" value="ECO:0007669"/>
    <property type="project" value="UniProtKB-UniRule"/>
</dbReference>
<dbReference type="PROSITE" id="PS00618">
    <property type="entry name" value="RECF_2"/>
    <property type="match status" value="1"/>
</dbReference>
<dbReference type="Gene3D" id="1.20.1050.90">
    <property type="entry name" value="RecF/RecN/SMC, N-terminal domain"/>
    <property type="match status" value="1"/>
</dbReference>
<dbReference type="NCBIfam" id="TIGR00611">
    <property type="entry name" value="recf"/>
    <property type="match status" value="1"/>
</dbReference>
<dbReference type="CDD" id="cd03242">
    <property type="entry name" value="ABC_RecF"/>
    <property type="match status" value="1"/>
</dbReference>
<dbReference type="Proteomes" id="UP000284219">
    <property type="component" value="Unassembled WGS sequence"/>
</dbReference>
<dbReference type="InterPro" id="IPR003395">
    <property type="entry name" value="RecF/RecN/SMC_N"/>
</dbReference>
<dbReference type="GO" id="GO:0009432">
    <property type="term" value="P:SOS response"/>
    <property type="evidence" value="ECO:0007669"/>
    <property type="project" value="UniProtKB-UniRule"/>
</dbReference>
<dbReference type="AlphaFoldDB" id="A0A419SGG5"/>
<evidence type="ECO:0000256" key="12">
    <source>
        <dbReference type="HAMAP-Rule" id="MF_00365"/>
    </source>
</evidence>
<organism evidence="15 16">
    <name type="scientific">Ammoniphilus oxalaticus</name>
    <dbReference type="NCBI Taxonomy" id="66863"/>
    <lineage>
        <taxon>Bacteria</taxon>
        <taxon>Bacillati</taxon>
        <taxon>Bacillota</taxon>
        <taxon>Bacilli</taxon>
        <taxon>Bacillales</taxon>
        <taxon>Paenibacillaceae</taxon>
        <taxon>Aneurinibacillus group</taxon>
        <taxon>Ammoniphilus</taxon>
    </lineage>
</organism>
<dbReference type="GO" id="GO:0006260">
    <property type="term" value="P:DNA replication"/>
    <property type="evidence" value="ECO:0007669"/>
    <property type="project" value="UniProtKB-UniRule"/>
</dbReference>
<dbReference type="Gene3D" id="3.40.50.300">
    <property type="entry name" value="P-loop containing nucleotide triphosphate hydrolases"/>
    <property type="match status" value="1"/>
</dbReference>
<keyword evidence="8 12" id="KW-0067">ATP-binding</keyword>
<evidence type="ECO:0000256" key="5">
    <source>
        <dbReference type="ARBA" id="ARBA00022705"/>
    </source>
</evidence>
<dbReference type="SUPFAM" id="SSF52540">
    <property type="entry name" value="P-loop containing nucleoside triphosphate hydrolases"/>
    <property type="match status" value="1"/>
</dbReference>
<evidence type="ECO:0000256" key="7">
    <source>
        <dbReference type="ARBA" id="ARBA00022763"/>
    </source>
</evidence>
<evidence type="ECO:0000256" key="6">
    <source>
        <dbReference type="ARBA" id="ARBA00022741"/>
    </source>
</evidence>
<dbReference type="PROSITE" id="PS00617">
    <property type="entry name" value="RECF_1"/>
    <property type="match status" value="1"/>
</dbReference>
<dbReference type="InterPro" id="IPR018078">
    <property type="entry name" value="DNA-binding_RecF_CS"/>
</dbReference>
<dbReference type="EMBL" id="MCHY01000009">
    <property type="protein sequence ID" value="RKD22869.1"/>
    <property type="molecule type" value="Genomic_DNA"/>
</dbReference>
<keyword evidence="9 12" id="KW-0238">DNA-binding</keyword>
<dbReference type="InterPro" id="IPR042174">
    <property type="entry name" value="RecF_2"/>
</dbReference>
<dbReference type="RefSeq" id="WP_120190357.1">
    <property type="nucleotide sequence ID" value="NZ_MCHY01000009.1"/>
</dbReference>
<feature type="binding site" evidence="12">
    <location>
        <begin position="30"/>
        <end position="37"/>
    </location>
    <ligand>
        <name>ATP</name>
        <dbReference type="ChEBI" id="CHEBI:30616"/>
    </ligand>
</feature>
<proteinExistence type="inferred from homology"/>
<feature type="domain" description="RecF/RecN/SMC N-terminal" evidence="14">
    <location>
        <begin position="3"/>
        <end position="346"/>
    </location>
</feature>
<keyword evidence="16" id="KW-1185">Reference proteome</keyword>
<evidence type="ECO:0000256" key="3">
    <source>
        <dbReference type="ARBA" id="ARBA00020170"/>
    </source>
</evidence>
<keyword evidence="10 12" id="KW-0234">DNA repair</keyword>
<evidence type="ECO:0000256" key="8">
    <source>
        <dbReference type="ARBA" id="ARBA00022840"/>
    </source>
</evidence>
<evidence type="ECO:0000256" key="10">
    <source>
        <dbReference type="ARBA" id="ARBA00023204"/>
    </source>
</evidence>
<evidence type="ECO:0000313" key="15">
    <source>
        <dbReference type="EMBL" id="RKD22869.1"/>
    </source>
</evidence>
<gene>
    <name evidence="12" type="primary">recF</name>
    <name evidence="15" type="ORF">BEP19_11565</name>
</gene>
<evidence type="ECO:0000256" key="2">
    <source>
        <dbReference type="ARBA" id="ARBA00008016"/>
    </source>
</evidence>
<evidence type="ECO:0000256" key="9">
    <source>
        <dbReference type="ARBA" id="ARBA00023125"/>
    </source>
</evidence>
<sequence>MILKELDIKHFRNYQQQTLSFNPNLTLFLGQNAQGKTNLIESIYVLAMTKSHRSTKDKEWILWDEEFSWIRGTLERKRGPLHLEIQLTGKGKKAKINRLEQRKLSEYIGAMNVVMFAPEDLSIVKGAPAQRRKFMDVEISQISPMYIHLLSQYQQALSQRNQCLKDSYRNHQMRDFLDVLNAQFAELAIQIILRRADFIKKMEVWAHAVHKHITQQQEDLKITYQPSFQFNEESSSETLIQHFIDQLEQRKEKELARGTTLIGPHRDDLQFFINGTNVQQYGSQGQQRTTALSIKLAEIQLIYEETGEYPILLLDDVLSELDASRQTHLLDAIQGKVQTFVTATGVEGLSHQALQHASIYRIHSGKAIREK</sequence>
<dbReference type="HAMAP" id="MF_00365">
    <property type="entry name" value="RecF"/>
    <property type="match status" value="1"/>
</dbReference>
<dbReference type="Pfam" id="PF02463">
    <property type="entry name" value="SMC_N"/>
    <property type="match status" value="1"/>
</dbReference>
<comment type="function">
    <text evidence="12 13">The RecF protein is involved in DNA metabolism; it is required for DNA replication and normal SOS inducibility. RecF binds preferentially to single-stranded, linear DNA. It also seems to bind ATP.</text>
</comment>
<reference evidence="15 16" key="1">
    <citation type="submission" date="2016-08" db="EMBL/GenBank/DDBJ databases">
        <title>Novel Firmicute Genomes.</title>
        <authorList>
            <person name="Poppleton D.I."/>
            <person name="Gribaldo S."/>
        </authorList>
    </citation>
    <scope>NUCLEOTIDE SEQUENCE [LARGE SCALE GENOMIC DNA]</scope>
    <source>
        <strain evidence="15 16">RAOx-1</strain>
    </source>
</reference>
<evidence type="ECO:0000313" key="16">
    <source>
        <dbReference type="Proteomes" id="UP000284219"/>
    </source>
</evidence>
<name>A0A419SGG5_9BACL</name>
<dbReference type="GO" id="GO:0000731">
    <property type="term" value="P:DNA synthesis involved in DNA repair"/>
    <property type="evidence" value="ECO:0007669"/>
    <property type="project" value="TreeGrafter"/>
</dbReference>
<keyword evidence="5 12" id="KW-0235">DNA replication</keyword>
<comment type="similarity">
    <text evidence="2 12 13">Belongs to the RecF family.</text>
</comment>
<evidence type="ECO:0000256" key="11">
    <source>
        <dbReference type="ARBA" id="ARBA00023236"/>
    </source>
</evidence>
<keyword evidence="4 12" id="KW-0963">Cytoplasm</keyword>
<dbReference type="OrthoDB" id="9803889at2"/>
<dbReference type="InterPro" id="IPR027417">
    <property type="entry name" value="P-loop_NTPase"/>
</dbReference>
<protein>
    <recommendedName>
        <fullName evidence="3 12">DNA replication and repair protein RecF</fullName>
    </recommendedName>
</protein>
<keyword evidence="11 12" id="KW-0742">SOS response</keyword>
<dbReference type="InterPro" id="IPR001238">
    <property type="entry name" value="DNA-binding_RecF"/>
</dbReference>
<evidence type="ECO:0000259" key="14">
    <source>
        <dbReference type="Pfam" id="PF02463"/>
    </source>
</evidence>